<sequence>MCFSKKYLCIRHIVVKNKTICFFQEVLKQNKSFLKILCSKRLVLPILGMIYIILNVNLTYNANSTSRLQITDRCSRNLYGKQLSKKPYTHSGYPVVISQVYGLPKEKPTFNLECTPDIDYTNILGFNEKLMNDANRYKINTNYEVIPHINEFQPLIVDDELSEYNQKVDNIGRNGEDILTAMQTLWNEIMDINKKKYNILKEELRKKYHEYMIEYHMPKEVYVKKWRQCLNIIKQGGHNLEERLNKQFDNWYKHKCLYVAEYRRLTVMNQIVWKALSNQVEYSCKIIMTSDTTIFKRINELKVIKLKEEEAAEKEKRRKEQQKKKKRRRSILFCCAQDKQKNKTQENSFENVGEHQINEYGDILPSLNVCVNNLAINYHDTVNDGEYLDHDSSDALYTEEDYWFDLEKRTHIDTINQREEQKRQSQQDQRLNENKIQDQIQDATNTKQENIAEPSKKDEKESEVDKIIFQPDTRFYDILDVDINADVNEIDKCYFKLAKKYYPNNESTFDDRIKFKEINEAYQVLGDIDKKRIYNKYGYNGLKNVTFMHPSLFYFFSCLKKYEYYTGTPHIINILKFLFEKKLSMDDIETKSEQILRFMNEYQKEIEAMLSLRLTDKIKQNIDGIDNWNTLIIDELKELLESHFTLPILDSMAYIFRNVSQCYLKNQEKAKKKIERRFKKNKLISTCAYNHLRTTLKTYFKTRKQVSSVTYKLEDNQIQNYKYKGYRNITDLEDDTKYKIIYSMVKNILNIALSDMEYTFRNVCKNILNEEEIDDTTITNRAEALNKLGNIIRQKILKGQNIKKNKKHHIQNITNNILNDIRTMNELLK</sequence>
<dbReference type="PANTHER" id="PTHR44094:SF8">
    <property type="entry name" value="DNAJ HEAT SHOCK N-TERMINAL DOMAIN-CONTAINING PROTEIN-RELATED"/>
    <property type="match status" value="1"/>
</dbReference>
<dbReference type="KEGG" id="pgab:PGSY75_1149500"/>
<dbReference type="VEuPathDB" id="PlasmoDB:PGSY75_1149500"/>
<dbReference type="InterPro" id="IPR036869">
    <property type="entry name" value="J_dom_sf"/>
</dbReference>
<dbReference type="InterPro" id="IPR052423">
    <property type="entry name" value="EMIR"/>
</dbReference>
<dbReference type="RefSeq" id="XP_018641392.1">
    <property type="nucleotide sequence ID" value="XM_018786597.1"/>
</dbReference>
<dbReference type="AlphaFoldDB" id="A0A151LJD8"/>
<dbReference type="Gene3D" id="1.10.287.110">
    <property type="entry name" value="DnaJ domain"/>
    <property type="match status" value="1"/>
</dbReference>
<reference evidence="3 4" key="1">
    <citation type="journal article" date="2016" name="Nat. Commun.">
        <title>Genomes of cryptic chimpanzee Plasmodium species reveal key evolutionary events leading to human malaria.</title>
        <authorList>
            <person name="Sundararaman S.A."/>
            <person name="Plenderleith L.J."/>
            <person name="Liu W."/>
            <person name="Loy D.E."/>
            <person name="Learn G.H."/>
            <person name="Li Y."/>
            <person name="Shaw K.S."/>
            <person name="Ayouba A."/>
            <person name="Peeters M."/>
            <person name="Speede S."/>
            <person name="Shaw G.M."/>
            <person name="Bushman F.D."/>
            <person name="Brisson D."/>
            <person name="Rayner J.C."/>
            <person name="Sharp P.M."/>
            <person name="Hahn B.H."/>
        </authorList>
    </citation>
    <scope>NUCLEOTIDE SEQUENCE [LARGE SCALE GENOMIC DNA]</scope>
    <source>
        <strain evidence="3 4">SY75</strain>
    </source>
</reference>
<feature type="domain" description="J" evidence="2">
    <location>
        <begin position="474"/>
        <end position="538"/>
    </location>
</feature>
<dbReference type="Pfam" id="PF14308">
    <property type="entry name" value="DnaJ-X"/>
    <property type="match status" value="1"/>
</dbReference>
<dbReference type="InterPro" id="IPR026894">
    <property type="entry name" value="DnaJ_X"/>
</dbReference>
<dbReference type="GeneID" id="29777187"/>
<dbReference type="InterPro" id="IPR001623">
    <property type="entry name" value="DnaJ_domain"/>
</dbReference>
<dbReference type="Gene3D" id="6.10.280.180">
    <property type="entry name" value="Plasmodium RESA, N-terminal helical domain"/>
    <property type="match status" value="1"/>
</dbReference>
<evidence type="ECO:0000256" key="1">
    <source>
        <dbReference type="SAM" id="MobiDB-lite"/>
    </source>
</evidence>
<proteinExistence type="predicted"/>
<dbReference type="InterPro" id="IPR044885">
    <property type="entry name" value="PRESA_N_sf"/>
</dbReference>
<dbReference type="SUPFAM" id="SSF46565">
    <property type="entry name" value="Chaperone J-domain"/>
    <property type="match status" value="1"/>
</dbReference>
<evidence type="ECO:0000313" key="3">
    <source>
        <dbReference type="EMBL" id="KYN99115.1"/>
    </source>
</evidence>
<protein>
    <submittedName>
        <fullName evidence="3">Ring-infected erythrocyte surface antigen 2</fullName>
    </submittedName>
</protein>
<evidence type="ECO:0000259" key="2">
    <source>
        <dbReference type="PROSITE" id="PS50076"/>
    </source>
</evidence>
<evidence type="ECO:0000313" key="4">
    <source>
        <dbReference type="Proteomes" id="UP000076004"/>
    </source>
</evidence>
<feature type="region of interest" description="Disordered" evidence="1">
    <location>
        <begin position="439"/>
        <end position="463"/>
    </location>
</feature>
<dbReference type="SMART" id="SM00271">
    <property type="entry name" value="DnaJ"/>
    <property type="match status" value="1"/>
</dbReference>
<dbReference type="Proteomes" id="UP000076004">
    <property type="component" value="Unassembled WGS sequence"/>
</dbReference>
<dbReference type="EMBL" id="LVLB01000012">
    <property type="protein sequence ID" value="KYN99115.1"/>
    <property type="molecule type" value="Genomic_DNA"/>
</dbReference>
<feature type="compositionally biased region" description="Polar residues" evidence="1">
    <location>
        <begin position="439"/>
        <end position="449"/>
    </location>
</feature>
<name>A0A151LJD8_9APIC</name>
<dbReference type="PRINTS" id="PR00625">
    <property type="entry name" value="JDOMAIN"/>
</dbReference>
<dbReference type="PROSITE" id="PS00636">
    <property type="entry name" value="DNAJ_1"/>
    <property type="match status" value="1"/>
</dbReference>
<dbReference type="CDD" id="cd06257">
    <property type="entry name" value="DnaJ"/>
    <property type="match status" value="1"/>
</dbReference>
<accession>A0A151LJD8</accession>
<comment type="caution">
    <text evidence="3">The sequence shown here is derived from an EMBL/GenBank/DDBJ whole genome shotgun (WGS) entry which is preliminary data.</text>
</comment>
<dbReference type="PROSITE" id="PS50076">
    <property type="entry name" value="DNAJ_2"/>
    <property type="match status" value="1"/>
</dbReference>
<feature type="compositionally biased region" description="Basic and acidic residues" evidence="1">
    <location>
        <begin position="454"/>
        <end position="463"/>
    </location>
</feature>
<dbReference type="VEuPathDB" id="PlasmoDB:PGABG01_0020500"/>
<organism evidence="3 4">
    <name type="scientific">Plasmodium gaboni</name>
    <dbReference type="NCBI Taxonomy" id="647221"/>
    <lineage>
        <taxon>Eukaryota</taxon>
        <taxon>Sar</taxon>
        <taxon>Alveolata</taxon>
        <taxon>Apicomplexa</taxon>
        <taxon>Aconoidasida</taxon>
        <taxon>Haemosporida</taxon>
        <taxon>Plasmodiidae</taxon>
        <taxon>Plasmodium</taxon>
        <taxon>Plasmodium (Laverania)</taxon>
    </lineage>
</organism>
<dbReference type="Pfam" id="PF09687">
    <property type="entry name" value="PRESAN"/>
    <property type="match status" value="1"/>
</dbReference>
<dbReference type="Pfam" id="PF00226">
    <property type="entry name" value="DnaJ"/>
    <property type="match status" value="1"/>
</dbReference>
<dbReference type="InterPro" id="IPR019111">
    <property type="entry name" value="PRESA_N"/>
</dbReference>
<gene>
    <name evidence="3" type="ORF">PGSY75_1149500</name>
</gene>
<dbReference type="PANTHER" id="PTHR44094">
    <property type="entry name" value="DNAJ HEAT SHOCK N-TERMINAL DOMAIN-CONTAINING PROTEIN"/>
    <property type="match status" value="1"/>
</dbReference>
<dbReference type="InterPro" id="IPR018253">
    <property type="entry name" value="DnaJ_domain_CS"/>
</dbReference>